<name>A0A9N9E7L7_FUNMO</name>
<protein>
    <submittedName>
        <fullName evidence="1">4550_t:CDS:1</fullName>
    </submittedName>
</protein>
<proteinExistence type="predicted"/>
<dbReference type="AlphaFoldDB" id="A0A9N9E7L7"/>
<evidence type="ECO:0000313" key="2">
    <source>
        <dbReference type="Proteomes" id="UP000789375"/>
    </source>
</evidence>
<dbReference type="Proteomes" id="UP000789375">
    <property type="component" value="Unassembled WGS sequence"/>
</dbReference>
<gene>
    <name evidence="1" type="ORF">FMOSSE_LOCUS12055</name>
</gene>
<keyword evidence="2" id="KW-1185">Reference proteome</keyword>
<reference evidence="1" key="1">
    <citation type="submission" date="2021-06" db="EMBL/GenBank/DDBJ databases">
        <authorList>
            <person name="Kallberg Y."/>
            <person name="Tangrot J."/>
            <person name="Rosling A."/>
        </authorList>
    </citation>
    <scope>NUCLEOTIDE SEQUENCE</scope>
    <source>
        <strain evidence="1">87-6 pot B 2015</strain>
    </source>
</reference>
<evidence type="ECO:0000313" key="1">
    <source>
        <dbReference type="EMBL" id="CAG8663441.1"/>
    </source>
</evidence>
<organism evidence="1 2">
    <name type="scientific">Funneliformis mosseae</name>
    <name type="common">Endomycorrhizal fungus</name>
    <name type="synonym">Glomus mosseae</name>
    <dbReference type="NCBI Taxonomy" id="27381"/>
    <lineage>
        <taxon>Eukaryota</taxon>
        <taxon>Fungi</taxon>
        <taxon>Fungi incertae sedis</taxon>
        <taxon>Mucoromycota</taxon>
        <taxon>Glomeromycotina</taxon>
        <taxon>Glomeromycetes</taxon>
        <taxon>Glomerales</taxon>
        <taxon>Glomeraceae</taxon>
        <taxon>Funneliformis</taxon>
    </lineage>
</organism>
<feature type="non-terminal residue" evidence="1">
    <location>
        <position position="1"/>
    </location>
</feature>
<comment type="caution">
    <text evidence="1">The sequence shown here is derived from an EMBL/GenBank/DDBJ whole genome shotgun (WGS) entry which is preliminary data.</text>
</comment>
<dbReference type="EMBL" id="CAJVPP010005337">
    <property type="protein sequence ID" value="CAG8663441.1"/>
    <property type="molecule type" value="Genomic_DNA"/>
</dbReference>
<accession>A0A9N9E7L7</accession>
<sequence>EPQVYTNVSIAICNDSKSKKQNHEPLQQLKFHLEQVLNIRDGSIMSI</sequence>